<sequence>MAAEINIHRQRINDSRSSKQSNRDEVTVDKQHKKKKKIKIASNYTNDSWNKYVPEEDLPLINEIETIIAPRKVMPVKYEFKVKQPHEITILMN</sequence>
<protein>
    <submittedName>
        <fullName evidence="2">Uncharacterized protein</fullName>
    </submittedName>
</protein>
<dbReference type="EMBL" id="JBJQND010000018">
    <property type="protein sequence ID" value="KAL3837119.1"/>
    <property type="molecule type" value="Genomic_DNA"/>
</dbReference>
<accession>A0ABD3TJC3</accession>
<proteinExistence type="predicted"/>
<dbReference type="AlphaFoldDB" id="A0ABD3TJC3"/>
<evidence type="ECO:0000313" key="3">
    <source>
        <dbReference type="Proteomes" id="UP001634394"/>
    </source>
</evidence>
<reference evidence="2 3" key="1">
    <citation type="submission" date="2024-11" db="EMBL/GenBank/DDBJ databases">
        <title>Chromosome-level genome assembly of the freshwater bivalve Anodonta woodiana.</title>
        <authorList>
            <person name="Chen X."/>
        </authorList>
    </citation>
    <scope>NUCLEOTIDE SEQUENCE [LARGE SCALE GENOMIC DNA]</scope>
    <source>
        <strain evidence="2">MN2024</strain>
        <tissue evidence="2">Gills</tissue>
    </source>
</reference>
<feature type="region of interest" description="Disordered" evidence="1">
    <location>
        <begin position="1"/>
        <end position="36"/>
    </location>
</feature>
<comment type="caution">
    <text evidence="2">The sequence shown here is derived from an EMBL/GenBank/DDBJ whole genome shotgun (WGS) entry which is preliminary data.</text>
</comment>
<dbReference type="Proteomes" id="UP001634394">
    <property type="component" value="Unassembled WGS sequence"/>
</dbReference>
<gene>
    <name evidence="2" type="ORF">ACJMK2_022500</name>
</gene>
<feature type="compositionally biased region" description="Basic and acidic residues" evidence="1">
    <location>
        <begin position="11"/>
        <end position="30"/>
    </location>
</feature>
<evidence type="ECO:0000313" key="2">
    <source>
        <dbReference type="EMBL" id="KAL3837119.1"/>
    </source>
</evidence>
<keyword evidence="3" id="KW-1185">Reference proteome</keyword>
<evidence type="ECO:0000256" key="1">
    <source>
        <dbReference type="SAM" id="MobiDB-lite"/>
    </source>
</evidence>
<organism evidence="2 3">
    <name type="scientific">Sinanodonta woodiana</name>
    <name type="common">Chinese pond mussel</name>
    <name type="synonym">Anodonta woodiana</name>
    <dbReference type="NCBI Taxonomy" id="1069815"/>
    <lineage>
        <taxon>Eukaryota</taxon>
        <taxon>Metazoa</taxon>
        <taxon>Spiralia</taxon>
        <taxon>Lophotrochozoa</taxon>
        <taxon>Mollusca</taxon>
        <taxon>Bivalvia</taxon>
        <taxon>Autobranchia</taxon>
        <taxon>Heteroconchia</taxon>
        <taxon>Palaeoheterodonta</taxon>
        <taxon>Unionida</taxon>
        <taxon>Unionoidea</taxon>
        <taxon>Unionidae</taxon>
        <taxon>Unioninae</taxon>
        <taxon>Sinanodonta</taxon>
    </lineage>
</organism>
<name>A0ABD3TJC3_SINWO</name>